<accession>A0ABV6R571</accession>
<keyword evidence="3" id="KW-1185">Reference proteome</keyword>
<protein>
    <recommendedName>
        <fullName evidence="4">Flagellar hook-length control protein FliK</fullName>
    </recommendedName>
</protein>
<feature type="region of interest" description="Disordered" evidence="1">
    <location>
        <begin position="58"/>
        <end position="79"/>
    </location>
</feature>
<evidence type="ECO:0000313" key="2">
    <source>
        <dbReference type="EMBL" id="MFC0634768.1"/>
    </source>
</evidence>
<evidence type="ECO:0000256" key="1">
    <source>
        <dbReference type="SAM" id="MobiDB-lite"/>
    </source>
</evidence>
<gene>
    <name evidence="2" type="ORF">ACFFGE_12885</name>
</gene>
<reference evidence="2 3" key="1">
    <citation type="submission" date="2024-09" db="EMBL/GenBank/DDBJ databases">
        <authorList>
            <person name="Sun Q."/>
            <person name="Mori K."/>
        </authorList>
    </citation>
    <scope>NUCLEOTIDE SEQUENCE [LARGE SCALE GENOMIC DNA]</scope>
    <source>
        <strain evidence="2 3">NCAIM B.02621</strain>
    </source>
</reference>
<evidence type="ECO:0000313" key="3">
    <source>
        <dbReference type="Proteomes" id="UP001589906"/>
    </source>
</evidence>
<comment type="caution">
    <text evidence="2">The sequence shown here is derived from an EMBL/GenBank/DDBJ whole genome shotgun (WGS) entry which is preliminary data.</text>
</comment>
<sequence length="79" mass="8059">MSTPPLSAQVFNSLGRAQTPPTAQGALNAQAAFFRAALTAARASEPAPAPVEARAIAPAAAQADAERPRRPGALLDIRV</sequence>
<organism evidence="2 3">
    <name type="scientific">Brevundimonas balnearis</name>
    <dbReference type="NCBI Taxonomy" id="1572858"/>
    <lineage>
        <taxon>Bacteria</taxon>
        <taxon>Pseudomonadati</taxon>
        <taxon>Pseudomonadota</taxon>
        <taxon>Alphaproteobacteria</taxon>
        <taxon>Caulobacterales</taxon>
        <taxon>Caulobacteraceae</taxon>
        <taxon>Brevundimonas</taxon>
    </lineage>
</organism>
<name>A0ABV6R571_9CAUL</name>
<evidence type="ECO:0008006" key="4">
    <source>
        <dbReference type="Google" id="ProtNLM"/>
    </source>
</evidence>
<dbReference type="EMBL" id="JBHLSW010000014">
    <property type="protein sequence ID" value="MFC0634768.1"/>
    <property type="molecule type" value="Genomic_DNA"/>
</dbReference>
<dbReference type="Proteomes" id="UP001589906">
    <property type="component" value="Unassembled WGS sequence"/>
</dbReference>
<dbReference type="RefSeq" id="WP_376836839.1">
    <property type="nucleotide sequence ID" value="NZ_JBHLSW010000014.1"/>
</dbReference>
<proteinExistence type="predicted"/>